<name>A0ABY0HNQ3_9PEZI</name>
<gene>
    <name evidence="1" type="ORF">DL762_000286</name>
</gene>
<keyword evidence="2" id="KW-1185">Reference proteome</keyword>
<accession>A0ABY0HNQ3</accession>
<comment type="caution">
    <text evidence="1">The sequence shown here is derived from an EMBL/GenBank/DDBJ whole genome shotgun (WGS) entry which is preliminary data.</text>
</comment>
<dbReference type="Proteomes" id="UP000294003">
    <property type="component" value="Unassembled WGS sequence"/>
</dbReference>
<evidence type="ECO:0000313" key="2">
    <source>
        <dbReference type="Proteomes" id="UP000294003"/>
    </source>
</evidence>
<reference evidence="1 2" key="1">
    <citation type="submission" date="2018-06" db="EMBL/GenBank/DDBJ databases">
        <title>Complete Genomes of Monosporascus.</title>
        <authorList>
            <person name="Robinson A.J."/>
            <person name="Natvig D.O."/>
        </authorList>
    </citation>
    <scope>NUCLEOTIDE SEQUENCE [LARGE SCALE GENOMIC DNA]</scope>
    <source>
        <strain evidence="1 2">CBS 609.92</strain>
    </source>
</reference>
<organism evidence="1 2">
    <name type="scientific">Monosporascus cannonballus</name>
    <dbReference type="NCBI Taxonomy" id="155416"/>
    <lineage>
        <taxon>Eukaryota</taxon>
        <taxon>Fungi</taxon>
        <taxon>Dikarya</taxon>
        <taxon>Ascomycota</taxon>
        <taxon>Pezizomycotina</taxon>
        <taxon>Sordariomycetes</taxon>
        <taxon>Xylariomycetidae</taxon>
        <taxon>Xylariales</taxon>
        <taxon>Xylariales incertae sedis</taxon>
        <taxon>Monosporascus</taxon>
    </lineage>
</organism>
<proteinExistence type="predicted"/>
<evidence type="ECO:0000313" key="1">
    <source>
        <dbReference type="EMBL" id="RYO95093.1"/>
    </source>
</evidence>
<protein>
    <submittedName>
        <fullName evidence="1">Uncharacterized protein</fullName>
    </submittedName>
</protein>
<dbReference type="EMBL" id="QJNS01000005">
    <property type="protein sequence ID" value="RYO95093.1"/>
    <property type="molecule type" value="Genomic_DNA"/>
</dbReference>
<sequence length="130" mass="14688">MAADVPPAGADPPTVTLGYPKTLNDLLSEASALPYADKHRNYTELPYSPPRNAINIDRLLEVLRRMGENGRRAVEPLGLIYGHAIGRGLRIPNFRAYELGQPALRTQQKVQQRSVIRHIRTRALRYIRHV</sequence>